<protein>
    <submittedName>
        <fullName evidence="1">Uncharacterized protein</fullName>
    </submittedName>
</protein>
<dbReference type="EMBL" id="JACNJD010000198">
    <property type="protein sequence ID" value="MBC8177228.1"/>
    <property type="molecule type" value="Genomic_DNA"/>
</dbReference>
<dbReference type="AlphaFoldDB" id="A0A8J6N077"/>
<reference evidence="1 2" key="1">
    <citation type="submission" date="2020-08" db="EMBL/GenBank/DDBJ databases">
        <title>Bridging the membrane lipid divide: bacteria of the FCB group superphylum have the potential to synthesize archaeal ether lipids.</title>
        <authorList>
            <person name="Villanueva L."/>
            <person name="Von Meijenfeldt F.A.B."/>
            <person name="Westbye A.B."/>
            <person name="Yadav S."/>
            <person name="Hopmans E.C."/>
            <person name="Dutilh B.E."/>
            <person name="Sinninghe Damste J.S."/>
        </authorList>
    </citation>
    <scope>NUCLEOTIDE SEQUENCE [LARGE SCALE GENOMIC DNA]</scope>
    <source>
        <strain evidence="1">NIOZ-UU27</strain>
    </source>
</reference>
<evidence type="ECO:0000313" key="1">
    <source>
        <dbReference type="EMBL" id="MBC8177228.1"/>
    </source>
</evidence>
<sequence length="183" mass="20416">MEETMDMTTYTGNLPKIPDEVLEKITDEAEDVCLWAKPQPGGFLVGDDTHPVISGIISNVDPYHVKWVDNLPDKLHVPPGQDPPADYEPRCDIRVLTPEGIEIGVSLAKSSYLYSFAPYVKGLRGMGLQPTDVVTRLTCKEVNGQYGTFTTVRFSMLSKKDNAIPVEELPPTEYDERGDRIPY</sequence>
<proteinExistence type="predicted"/>
<accession>A0A8J6N077</accession>
<name>A0A8J6N077_9DELT</name>
<gene>
    <name evidence="1" type="ORF">H8E19_07460</name>
</gene>
<organism evidence="1 2">
    <name type="scientific">Candidatus Desulfacyla euxinica</name>
    <dbReference type="NCBI Taxonomy" id="2841693"/>
    <lineage>
        <taxon>Bacteria</taxon>
        <taxon>Deltaproteobacteria</taxon>
        <taxon>Candidatus Desulfacyla</taxon>
    </lineage>
</organism>
<dbReference type="Proteomes" id="UP000650524">
    <property type="component" value="Unassembled WGS sequence"/>
</dbReference>
<comment type="caution">
    <text evidence="1">The sequence shown here is derived from an EMBL/GenBank/DDBJ whole genome shotgun (WGS) entry which is preliminary data.</text>
</comment>
<evidence type="ECO:0000313" key="2">
    <source>
        <dbReference type="Proteomes" id="UP000650524"/>
    </source>
</evidence>